<dbReference type="Pfam" id="PF18810">
    <property type="entry name" value="PBECR2"/>
    <property type="match status" value="1"/>
</dbReference>
<proteinExistence type="predicted"/>
<organism evidence="3 4">
    <name type="scientific">Roseospira navarrensis</name>
    <dbReference type="NCBI Taxonomy" id="140058"/>
    <lineage>
        <taxon>Bacteria</taxon>
        <taxon>Pseudomonadati</taxon>
        <taxon>Pseudomonadota</taxon>
        <taxon>Alphaproteobacteria</taxon>
        <taxon>Rhodospirillales</taxon>
        <taxon>Rhodospirillaceae</taxon>
        <taxon>Roseospira</taxon>
    </lineage>
</organism>
<protein>
    <recommendedName>
        <fullName evidence="5">Phage head morphogenesis domain-containing protein</fullName>
    </recommendedName>
</protein>
<dbReference type="InterPro" id="IPR041110">
    <property type="entry name" value="PBECR2"/>
</dbReference>
<reference evidence="3 4" key="1">
    <citation type="submission" date="2019-10" db="EMBL/GenBank/DDBJ databases">
        <title>Draft whole-genome sequence of the purple nonsulfur photosynthetic bacterium Roseospira navarrensis DSM 15114.</title>
        <authorList>
            <person name="Kyndt J.A."/>
            <person name="Meyer T.E."/>
        </authorList>
    </citation>
    <scope>NUCLEOTIDE SEQUENCE [LARGE SCALE GENOMIC DNA]</scope>
    <source>
        <strain evidence="3 4">DSM 15114</strain>
    </source>
</reference>
<dbReference type="Proteomes" id="UP000434582">
    <property type="component" value="Unassembled WGS sequence"/>
</dbReference>
<keyword evidence="4" id="KW-1185">Reference proteome</keyword>
<dbReference type="OrthoDB" id="9813502at2"/>
<comment type="caution">
    <text evidence="3">The sequence shown here is derived from an EMBL/GenBank/DDBJ whole genome shotgun (WGS) entry which is preliminary data.</text>
</comment>
<gene>
    <name evidence="3" type="ORF">GHC57_09900</name>
</gene>
<sequence>MADDVGAPLPFAEAIDFLAGKARLPTQAWTDLREGAHARSFVVAGATTDALVADFHRSIRSAIENGTTLETFRQDFDTIVTKHGWSYKGGRNWRSRVIYDTNMRMARAAGHWDRIERQRQREAEAGRTLYLRYVAVMDGRTRDEHKAWHGTVLPADHPWWRAHYPPNGWGCRCTVQALTERQLRRYGYSVTPDDQAPPVAMEQRTVTLADGSTETWETPAGLDTGFGYNVGRSWLSGAVPRELREPLPDLPDLEMPVPPNLPALPAPRPVDAARVLPEGLAPEAYAQAFLSEFGATVDQGALYRDAAGYVMGIDADLFRRRDGSWKVESQGRHRFLPVLAEALKAPDEIWLSWAADHTGRPVLRRTYLAALDLPRLNKMQRGHGLFALVEWSEAGWRGVTLFQSRPAGYLAERRRGVLLYRRPEKE</sequence>
<dbReference type="RefSeq" id="WP_153343690.1">
    <property type="nucleotide sequence ID" value="NZ_WIVE01000027.1"/>
</dbReference>
<evidence type="ECO:0000259" key="2">
    <source>
        <dbReference type="Pfam" id="PF18810"/>
    </source>
</evidence>
<dbReference type="InterPro" id="IPR006528">
    <property type="entry name" value="Phage_head_morphogenesis_dom"/>
</dbReference>
<feature type="domain" description="Phage-Barnase-EndoU-ColicinE5/D-RelE like nuclease 2" evidence="2">
    <location>
        <begin position="288"/>
        <end position="421"/>
    </location>
</feature>
<evidence type="ECO:0008006" key="5">
    <source>
        <dbReference type="Google" id="ProtNLM"/>
    </source>
</evidence>
<accession>A0A7X1ZG83</accession>
<feature type="domain" description="Phage head morphogenesis" evidence="1">
    <location>
        <begin position="55"/>
        <end position="175"/>
    </location>
</feature>
<evidence type="ECO:0000313" key="3">
    <source>
        <dbReference type="EMBL" id="MQX36827.1"/>
    </source>
</evidence>
<dbReference type="Pfam" id="PF04233">
    <property type="entry name" value="Phage_Mu_F"/>
    <property type="match status" value="1"/>
</dbReference>
<dbReference type="EMBL" id="WIVE01000027">
    <property type="protein sequence ID" value="MQX36827.1"/>
    <property type="molecule type" value="Genomic_DNA"/>
</dbReference>
<dbReference type="NCBIfam" id="TIGR01641">
    <property type="entry name" value="phageSPP1_gp7"/>
    <property type="match status" value="1"/>
</dbReference>
<evidence type="ECO:0000313" key="4">
    <source>
        <dbReference type="Proteomes" id="UP000434582"/>
    </source>
</evidence>
<evidence type="ECO:0000259" key="1">
    <source>
        <dbReference type="Pfam" id="PF04233"/>
    </source>
</evidence>
<name>A0A7X1ZG83_9PROT</name>
<dbReference type="AlphaFoldDB" id="A0A7X1ZG83"/>